<dbReference type="Proteomes" id="UP000799755">
    <property type="component" value="Unassembled WGS sequence"/>
</dbReference>
<dbReference type="EMBL" id="MU003525">
    <property type="protein sequence ID" value="KAF2466368.1"/>
    <property type="molecule type" value="Genomic_DNA"/>
</dbReference>
<keyword evidence="2" id="KW-1185">Reference proteome</keyword>
<reference evidence="1" key="1">
    <citation type="journal article" date="2020" name="Stud. Mycol.">
        <title>101 Dothideomycetes genomes: a test case for predicting lifestyles and emergence of pathogens.</title>
        <authorList>
            <person name="Haridas S."/>
            <person name="Albert R."/>
            <person name="Binder M."/>
            <person name="Bloem J."/>
            <person name="Labutti K."/>
            <person name="Salamov A."/>
            <person name="Andreopoulos B."/>
            <person name="Baker S."/>
            <person name="Barry K."/>
            <person name="Bills G."/>
            <person name="Bluhm B."/>
            <person name="Cannon C."/>
            <person name="Castanera R."/>
            <person name="Culley D."/>
            <person name="Daum C."/>
            <person name="Ezra D."/>
            <person name="Gonzalez J."/>
            <person name="Henrissat B."/>
            <person name="Kuo A."/>
            <person name="Liang C."/>
            <person name="Lipzen A."/>
            <person name="Lutzoni F."/>
            <person name="Magnuson J."/>
            <person name="Mondo S."/>
            <person name="Nolan M."/>
            <person name="Ohm R."/>
            <person name="Pangilinan J."/>
            <person name="Park H.-J."/>
            <person name="Ramirez L."/>
            <person name="Alfaro M."/>
            <person name="Sun H."/>
            <person name="Tritt A."/>
            <person name="Yoshinaga Y."/>
            <person name="Zwiers L.-H."/>
            <person name="Turgeon B."/>
            <person name="Goodwin S."/>
            <person name="Spatafora J."/>
            <person name="Crous P."/>
            <person name="Grigoriev I."/>
        </authorList>
    </citation>
    <scope>NUCLEOTIDE SEQUENCE</scope>
    <source>
        <strain evidence="1">ATCC 200398</strain>
    </source>
</reference>
<evidence type="ECO:0000313" key="2">
    <source>
        <dbReference type="Proteomes" id="UP000799755"/>
    </source>
</evidence>
<sequence length="187" mass="20129">MPRKAARPIQRKGPAFKPPRPVKQSAHASNLTTTKLAPGPGAPRSAPPNRGIGPSRPGAEPTTTLISSDSESENGDALSASDGDEPMEDVTDNGGQRALPPATELSRDPIPPPLLVRILHEGFEDKDIKIKAGAMHLVGEYMNIFVREAIMRAHFERNEANKAGGISDDFLQVEDLEKLAPQLILDF</sequence>
<organism evidence="1 2">
    <name type="scientific">Lindgomyces ingoldianus</name>
    <dbReference type="NCBI Taxonomy" id="673940"/>
    <lineage>
        <taxon>Eukaryota</taxon>
        <taxon>Fungi</taxon>
        <taxon>Dikarya</taxon>
        <taxon>Ascomycota</taxon>
        <taxon>Pezizomycotina</taxon>
        <taxon>Dothideomycetes</taxon>
        <taxon>Pleosporomycetidae</taxon>
        <taxon>Pleosporales</taxon>
        <taxon>Lindgomycetaceae</taxon>
        <taxon>Lindgomyces</taxon>
    </lineage>
</organism>
<evidence type="ECO:0000313" key="1">
    <source>
        <dbReference type="EMBL" id="KAF2466368.1"/>
    </source>
</evidence>
<accession>A0ACB6QHA5</accession>
<proteinExistence type="predicted"/>
<protein>
    <submittedName>
        <fullName evidence="1">Uncharacterized protein</fullName>
    </submittedName>
</protein>
<gene>
    <name evidence="1" type="ORF">BDR25DRAFT_237574</name>
</gene>
<comment type="caution">
    <text evidence="1">The sequence shown here is derived from an EMBL/GenBank/DDBJ whole genome shotgun (WGS) entry which is preliminary data.</text>
</comment>
<name>A0ACB6QHA5_9PLEO</name>